<organism evidence="1">
    <name type="scientific">Lyngbya confervoides BDU141951</name>
    <dbReference type="NCBI Taxonomy" id="1574623"/>
    <lineage>
        <taxon>Bacteria</taxon>
        <taxon>Bacillati</taxon>
        <taxon>Cyanobacteriota</taxon>
        <taxon>Cyanophyceae</taxon>
        <taxon>Oscillatoriophycideae</taxon>
        <taxon>Oscillatoriales</taxon>
        <taxon>Microcoleaceae</taxon>
        <taxon>Lyngbya</taxon>
    </lineage>
</organism>
<dbReference type="AlphaFoldDB" id="A0A0C1UR76"/>
<evidence type="ECO:0000313" key="1">
    <source>
        <dbReference type="EMBL" id="NEV68474.1"/>
    </source>
</evidence>
<sequence length="91" mass="10650">MPWYVWLPIFAIALHQSHRRHDEVIQLLFVLLTTAALCGLIFSSSWILHLVLVTVLLALPICEFRFKQNTPDQCDRPCLRRTLCRAQESFK</sequence>
<name>A0A0C1UR76_9CYAN</name>
<reference evidence="1" key="3">
    <citation type="submission" date="2020-02" db="EMBL/GenBank/DDBJ databases">
        <authorList>
            <person name="Sarangi A.N."/>
            <person name="Ghosh S."/>
            <person name="Mukherjee M."/>
            <person name="Tripathy S."/>
        </authorList>
    </citation>
    <scope>NUCLEOTIDE SEQUENCE</scope>
    <source>
        <strain evidence="1">BDU141951</strain>
    </source>
</reference>
<protein>
    <submittedName>
        <fullName evidence="1">Uncharacterized protein</fullName>
    </submittedName>
</protein>
<proteinExistence type="predicted"/>
<reference evidence="1" key="2">
    <citation type="journal article" date="2015" name="Genome Announc.">
        <title>Draft Genome Sequence of Filamentous Marine Cyanobacterium Lyngbya confervoides Strain BDU141951.</title>
        <authorList>
            <person name="Chandrababunaidu M.M."/>
            <person name="Sen D."/>
            <person name="Tripathy S."/>
        </authorList>
    </citation>
    <scope>NUCLEOTIDE SEQUENCE</scope>
    <source>
        <strain evidence="1">BDU141951</strain>
    </source>
</reference>
<dbReference type="EMBL" id="JTHE02000003">
    <property type="protein sequence ID" value="NEV68474.1"/>
    <property type="molecule type" value="Genomic_DNA"/>
</dbReference>
<accession>A0A0C1UR76</accession>
<gene>
    <name evidence="1" type="ORF">QQ91_015270</name>
</gene>
<reference evidence="1" key="1">
    <citation type="submission" date="2014-11" db="EMBL/GenBank/DDBJ databases">
        <authorList>
            <person name="Malar M.C."/>
            <person name="Sen D."/>
            <person name="Tripathy S."/>
        </authorList>
    </citation>
    <scope>NUCLEOTIDE SEQUENCE</scope>
    <source>
        <strain evidence="1">BDU141951</strain>
    </source>
</reference>
<comment type="caution">
    <text evidence="1">The sequence shown here is derived from an EMBL/GenBank/DDBJ whole genome shotgun (WGS) entry which is preliminary data.</text>
</comment>